<dbReference type="AlphaFoldDB" id="A0A1J8PYR5"/>
<dbReference type="PANTHER" id="PTHR10039">
    <property type="entry name" value="AMELOGENIN"/>
    <property type="match status" value="1"/>
</dbReference>
<keyword evidence="4" id="KW-1185">Reference proteome</keyword>
<dbReference type="Pfam" id="PF24883">
    <property type="entry name" value="NPHP3_N"/>
    <property type="match status" value="1"/>
</dbReference>
<dbReference type="InterPro" id="IPR027417">
    <property type="entry name" value="P-loop_NTPase"/>
</dbReference>
<organism evidence="3 4">
    <name type="scientific">Rhizopogon vesiculosus</name>
    <dbReference type="NCBI Taxonomy" id="180088"/>
    <lineage>
        <taxon>Eukaryota</taxon>
        <taxon>Fungi</taxon>
        <taxon>Dikarya</taxon>
        <taxon>Basidiomycota</taxon>
        <taxon>Agaricomycotina</taxon>
        <taxon>Agaricomycetes</taxon>
        <taxon>Agaricomycetidae</taxon>
        <taxon>Boletales</taxon>
        <taxon>Suillineae</taxon>
        <taxon>Rhizopogonaceae</taxon>
        <taxon>Rhizopogon</taxon>
    </lineage>
</organism>
<dbReference type="EMBL" id="LVVM01003950">
    <property type="protein sequence ID" value="OJA13981.1"/>
    <property type="molecule type" value="Genomic_DNA"/>
</dbReference>
<evidence type="ECO:0000259" key="2">
    <source>
        <dbReference type="Pfam" id="PF24883"/>
    </source>
</evidence>
<dbReference type="SUPFAM" id="SSF52540">
    <property type="entry name" value="P-loop containing nucleoside triphosphate hydrolases"/>
    <property type="match status" value="1"/>
</dbReference>
<dbReference type="STRING" id="180088.A0A1J8PYR5"/>
<sequence>MNTTKRCLPDTREDMLSEIKSWISSAGDNVLRVLWLSGTAGAGKSAIAHTIANWSNEIGCLGACFCFDRTRVVGRRHEKIFTTIGRDLADSNPAVRRALDDVVHDNNELRHCADILRQGRELLVGPIRVASTAVDAPVLIVIDALDESNDRKSREQILSLLASQLNNLLANFRVIITFRPLEDIHKSLKTASHIHHLSMNDISLQSTSIDIERYVCDKLAMLGDVFKDTHFQALARRSDGLFE</sequence>
<name>A0A1J8PYR5_9AGAM</name>
<feature type="domain" description="Nephrocystin 3-like N-terminal" evidence="2">
    <location>
        <begin position="17"/>
        <end position="179"/>
    </location>
</feature>
<dbReference type="InterPro" id="IPR056884">
    <property type="entry name" value="NPHP3-like_N"/>
</dbReference>
<keyword evidence="1" id="KW-0677">Repeat</keyword>
<dbReference type="Proteomes" id="UP000183567">
    <property type="component" value="Unassembled WGS sequence"/>
</dbReference>
<dbReference type="OrthoDB" id="5106486at2759"/>
<evidence type="ECO:0000313" key="4">
    <source>
        <dbReference type="Proteomes" id="UP000183567"/>
    </source>
</evidence>
<accession>A0A1J8PYR5</accession>
<evidence type="ECO:0000313" key="3">
    <source>
        <dbReference type="EMBL" id="OJA13981.1"/>
    </source>
</evidence>
<gene>
    <name evidence="3" type="ORF">AZE42_04598</name>
</gene>
<proteinExistence type="predicted"/>
<evidence type="ECO:0000256" key="1">
    <source>
        <dbReference type="ARBA" id="ARBA00022737"/>
    </source>
</evidence>
<dbReference type="Gene3D" id="3.40.50.300">
    <property type="entry name" value="P-loop containing nucleotide triphosphate hydrolases"/>
    <property type="match status" value="1"/>
</dbReference>
<dbReference type="PANTHER" id="PTHR10039:SF15">
    <property type="entry name" value="NACHT DOMAIN-CONTAINING PROTEIN"/>
    <property type="match status" value="1"/>
</dbReference>
<comment type="caution">
    <text evidence="3">The sequence shown here is derived from an EMBL/GenBank/DDBJ whole genome shotgun (WGS) entry which is preliminary data.</text>
</comment>
<protein>
    <recommendedName>
        <fullName evidence="2">Nephrocystin 3-like N-terminal domain-containing protein</fullName>
    </recommendedName>
</protein>
<reference evidence="3 4" key="1">
    <citation type="submission" date="2016-03" db="EMBL/GenBank/DDBJ databases">
        <title>Comparative genomics of the ectomycorrhizal sister species Rhizopogon vinicolor and Rhizopogon vesiculosus (Basidiomycota: Boletales) reveals a divergence of the mating type B locus.</title>
        <authorList>
            <person name="Mujic A.B."/>
            <person name="Kuo A."/>
            <person name="Tritt A."/>
            <person name="Lipzen A."/>
            <person name="Chen C."/>
            <person name="Johnson J."/>
            <person name="Sharma A."/>
            <person name="Barry K."/>
            <person name="Grigoriev I.V."/>
            <person name="Spatafora J.W."/>
        </authorList>
    </citation>
    <scope>NUCLEOTIDE SEQUENCE [LARGE SCALE GENOMIC DNA]</scope>
    <source>
        <strain evidence="3 4">AM-OR11-056</strain>
    </source>
</reference>